<name>A0A7W2JVL4_9PSED</name>
<protein>
    <submittedName>
        <fullName evidence="2">GNAT family N-acetyltransferase</fullName>
    </submittedName>
</protein>
<comment type="caution">
    <text evidence="2">The sequence shown here is derived from an EMBL/GenBank/DDBJ whole genome shotgun (WGS) entry which is preliminary data.</text>
</comment>
<dbReference type="GO" id="GO:0016747">
    <property type="term" value="F:acyltransferase activity, transferring groups other than amino-acyl groups"/>
    <property type="evidence" value="ECO:0007669"/>
    <property type="project" value="InterPro"/>
</dbReference>
<gene>
    <name evidence="2" type="ORF">H4C75_14025</name>
</gene>
<keyword evidence="2" id="KW-0808">Transferase</keyword>
<dbReference type="Gene3D" id="3.40.630.30">
    <property type="match status" value="1"/>
</dbReference>
<dbReference type="Pfam" id="PF13508">
    <property type="entry name" value="Acetyltransf_7"/>
    <property type="match status" value="1"/>
</dbReference>
<feature type="domain" description="N-acetyltransferase" evidence="1">
    <location>
        <begin position="1"/>
        <end position="130"/>
    </location>
</feature>
<dbReference type="SUPFAM" id="SSF55729">
    <property type="entry name" value="Acyl-CoA N-acyltransferases (Nat)"/>
    <property type="match status" value="1"/>
</dbReference>
<dbReference type="EMBL" id="JACGDE010000008">
    <property type="protein sequence ID" value="MBA6065876.1"/>
    <property type="molecule type" value="Genomic_DNA"/>
</dbReference>
<evidence type="ECO:0000313" key="3">
    <source>
        <dbReference type="Proteomes" id="UP000541770"/>
    </source>
</evidence>
<dbReference type="Proteomes" id="UP000541770">
    <property type="component" value="Unassembled WGS sequence"/>
</dbReference>
<dbReference type="AlphaFoldDB" id="A0A7W2JVL4"/>
<sequence>MPPLTCTRLPPIQRRLLEQFYRQHGSRMRAAGDGEQWVARSGEIIGGMNLSPVEDGYWLTGLFVAPQWRGQQVASQLLQTALGAATTPTWLFCHPDLTPFYQRLAFTSATTLPKALASRLARYQRSKPLVALVRDQSSATSSPGNSTSV</sequence>
<accession>A0A7W2JVL4</accession>
<evidence type="ECO:0000313" key="2">
    <source>
        <dbReference type="EMBL" id="MBA6065876.1"/>
    </source>
</evidence>
<organism evidence="2 3">
    <name type="scientific">Pseudomonas mosselii</name>
    <dbReference type="NCBI Taxonomy" id="78327"/>
    <lineage>
        <taxon>Bacteria</taxon>
        <taxon>Pseudomonadati</taxon>
        <taxon>Pseudomonadota</taxon>
        <taxon>Gammaproteobacteria</taxon>
        <taxon>Pseudomonadales</taxon>
        <taxon>Pseudomonadaceae</taxon>
        <taxon>Pseudomonas</taxon>
    </lineage>
</organism>
<dbReference type="InterPro" id="IPR016181">
    <property type="entry name" value="Acyl_CoA_acyltransferase"/>
</dbReference>
<dbReference type="InterPro" id="IPR000182">
    <property type="entry name" value="GNAT_dom"/>
</dbReference>
<dbReference type="RefSeq" id="WP_062360591.1">
    <property type="nucleotide sequence ID" value="NZ_BQIT01000004.1"/>
</dbReference>
<proteinExistence type="predicted"/>
<reference evidence="2 3" key="1">
    <citation type="submission" date="2020-07" db="EMBL/GenBank/DDBJ databases">
        <title>Diversity of carbapenemase encoding genes among Pseudomonas putida group clinical isolates in a tertiary Brazilian hospital.</title>
        <authorList>
            <person name="Alberto-Lei F."/>
            <person name="Nodari C.S."/>
            <person name="Streling A.P."/>
            <person name="Paulino J.T."/>
            <person name="Bessa-Neto F.O."/>
            <person name="Cayo R."/>
            <person name="Gales A.C."/>
        </authorList>
    </citation>
    <scope>NUCLEOTIDE SEQUENCE [LARGE SCALE GENOMIC DNA]</scope>
    <source>
        <strain evidence="2 3">14802</strain>
    </source>
</reference>
<dbReference type="CDD" id="cd04301">
    <property type="entry name" value="NAT_SF"/>
    <property type="match status" value="1"/>
</dbReference>
<dbReference type="PROSITE" id="PS51186">
    <property type="entry name" value="GNAT"/>
    <property type="match status" value="1"/>
</dbReference>
<evidence type="ECO:0000259" key="1">
    <source>
        <dbReference type="PROSITE" id="PS51186"/>
    </source>
</evidence>